<gene>
    <name evidence="1" type="ORF">FHR34_004146</name>
</gene>
<reference evidence="1 2" key="1">
    <citation type="submission" date="2020-08" db="EMBL/GenBank/DDBJ databases">
        <title>Sequencing the genomes of 1000 actinobacteria strains.</title>
        <authorList>
            <person name="Klenk H.-P."/>
        </authorList>
    </citation>
    <scope>NUCLEOTIDE SEQUENCE [LARGE SCALE GENOMIC DNA]</scope>
    <source>
        <strain evidence="1 2">DSM 41654</strain>
    </source>
</reference>
<evidence type="ECO:0000313" key="1">
    <source>
        <dbReference type="EMBL" id="MBB4925153.1"/>
    </source>
</evidence>
<dbReference type="Gene3D" id="3.20.20.80">
    <property type="entry name" value="Glycosidases"/>
    <property type="match status" value="1"/>
</dbReference>
<sequence length="328" mass="34980">MALAVTALTANTPAADAAPRPLALGIYPGGYAGGGSKDGAPDDGAKVVKALDRLQDGSGFLVREYTGYNGTQTGGADAKQFFGYLGHGRKLDLVLSYPGQNTPLDGWLQYVREEVRVAGPRSASISLGVDVNLLAASDPSMVPGVVAGIEAAKDEARELGLRKLRIGFDEGAFGQADTTFWQSLATTGGTKLRDSIDYVGVELYPDVFRPSPGDLGQQAVSAINVVRTQEMPIAGLGDKVAIHVAENGWDTLAPRTEAQQSAALTSELTAINANRAKLNITSYEYFDLRDDKSNSTNMLDHLGLLNDDYTPKTAFQTYRQLVRQLKHS</sequence>
<dbReference type="EMBL" id="JACHJV010000001">
    <property type="protein sequence ID" value="MBB4925153.1"/>
    <property type="molecule type" value="Genomic_DNA"/>
</dbReference>
<keyword evidence="2" id="KW-1185">Reference proteome</keyword>
<dbReference type="SUPFAM" id="SSF51445">
    <property type="entry name" value="(Trans)glycosidases"/>
    <property type="match status" value="1"/>
</dbReference>
<organism evidence="1 2">
    <name type="scientific">Kitasatospora kifunensis</name>
    <name type="common">Streptomyces kifunensis</name>
    <dbReference type="NCBI Taxonomy" id="58351"/>
    <lineage>
        <taxon>Bacteria</taxon>
        <taxon>Bacillati</taxon>
        <taxon>Actinomycetota</taxon>
        <taxon>Actinomycetes</taxon>
        <taxon>Kitasatosporales</taxon>
        <taxon>Streptomycetaceae</taxon>
        <taxon>Kitasatospora</taxon>
    </lineage>
</organism>
<proteinExistence type="predicted"/>
<evidence type="ECO:0000313" key="2">
    <source>
        <dbReference type="Proteomes" id="UP000540506"/>
    </source>
</evidence>
<dbReference type="AlphaFoldDB" id="A0A7W7VWN7"/>
<protein>
    <submittedName>
        <fullName evidence="1">Uncharacterized protein</fullName>
    </submittedName>
</protein>
<dbReference type="InterPro" id="IPR017853">
    <property type="entry name" value="GH"/>
</dbReference>
<accession>A0A7W7VWN7</accession>
<dbReference type="RefSeq" id="WP_184937101.1">
    <property type="nucleotide sequence ID" value="NZ_JACHJV010000001.1"/>
</dbReference>
<name>A0A7W7VWN7_KITKI</name>
<dbReference type="Proteomes" id="UP000540506">
    <property type="component" value="Unassembled WGS sequence"/>
</dbReference>
<comment type="caution">
    <text evidence="1">The sequence shown here is derived from an EMBL/GenBank/DDBJ whole genome shotgun (WGS) entry which is preliminary data.</text>
</comment>